<sequence>MDITAIKLQYNKILERYKTAEAWLDSPKRVDREIQKWMPEFEKIVDQINLLLFAIGDHTTDEAMNGFKMENEISKKYTKVSLNKRRERRE</sequence>
<organism evidence="1 2">
    <name type="scientific">Desulfitobacterium dehalogenans</name>
    <dbReference type="NCBI Taxonomy" id="36854"/>
    <lineage>
        <taxon>Bacteria</taxon>
        <taxon>Bacillati</taxon>
        <taxon>Bacillota</taxon>
        <taxon>Clostridia</taxon>
        <taxon>Eubacteriales</taxon>
        <taxon>Desulfitobacteriaceae</taxon>
        <taxon>Desulfitobacterium</taxon>
    </lineage>
</organism>
<dbReference type="EMBL" id="DUTF01000150">
    <property type="protein sequence ID" value="HHY26431.1"/>
    <property type="molecule type" value="Genomic_DNA"/>
</dbReference>
<accession>A0A7C6Z3P0</accession>
<name>A0A7C6Z3P0_9FIRM</name>
<evidence type="ECO:0000313" key="1">
    <source>
        <dbReference type="EMBL" id="HHY26431.1"/>
    </source>
</evidence>
<reference evidence="1 2" key="1">
    <citation type="journal article" date="2020" name="Biotechnol. Biofuels">
        <title>New insights from the biogas microbiome by comprehensive genome-resolved metagenomics of nearly 1600 species originating from multiple anaerobic digesters.</title>
        <authorList>
            <person name="Campanaro S."/>
            <person name="Treu L."/>
            <person name="Rodriguez-R L.M."/>
            <person name="Kovalovszki A."/>
            <person name="Ziels R.M."/>
            <person name="Maus I."/>
            <person name="Zhu X."/>
            <person name="Kougias P.G."/>
            <person name="Basile A."/>
            <person name="Luo G."/>
            <person name="Schluter A."/>
            <person name="Konstantinidis K.T."/>
            <person name="Angelidaki I."/>
        </authorList>
    </citation>
    <scope>NUCLEOTIDE SEQUENCE [LARGE SCALE GENOMIC DNA]</scope>
    <source>
        <strain evidence="1">AS05jafATM_4</strain>
    </source>
</reference>
<protein>
    <submittedName>
        <fullName evidence="1">Uncharacterized protein</fullName>
    </submittedName>
</protein>
<dbReference type="Proteomes" id="UP000553059">
    <property type="component" value="Unassembled WGS sequence"/>
</dbReference>
<dbReference type="AlphaFoldDB" id="A0A7C6Z3P0"/>
<gene>
    <name evidence="1" type="ORF">GX523_06735</name>
</gene>
<proteinExistence type="predicted"/>
<comment type="caution">
    <text evidence="1">The sequence shown here is derived from an EMBL/GenBank/DDBJ whole genome shotgun (WGS) entry which is preliminary data.</text>
</comment>
<evidence type="ECO:0000313" key="2">
    <source>
        <dbReference type="Proteomes" id="UP000553059"/>
    </source>
</evidence>